<accession>A0A0L6VRS0</accession>
<keyword evidence="1" id="KW-0472">Membrane</keyword>
<feature type="transmembrane region" description="Helical" evidence="1">
    <location>
        <begin position="263"/>
        <end position="284"/>
    </location>
</feature>
<feature type="transmembrane region" description="Helical" evidence="1">
    <location>
        <begin position="631"/>
        <end position="651"/>
    </location>
</feature>
<dbReference type="Proteomes" id="UP000037035">
    <property type="component" value="Unassembled WGS sequence"/>
</dbReference>
<proteinExistence type="predicted"/>
<evidence type="ECO:0000313" key="2">
    <source>
        <dbReference type="EMBL" id="KNZ63408.1"/>
    </source>
</evidence>
<protein>
    <submittedName>
        <fullName evidence="2">Uncharacterized protein</fullName>
    </submittedName>
</protein>
<keyword evidence="1" id="KW-0812">Transmembrane</keyword>
<gene>
    <name evidence="2" type="ORF">VP01_1149g1</name>
</gene>
<evidence type="ECO:0000256" key="1">
    <source>
        <dbReference type="SAM" id="Phobius"/>
    </source>
</evidence>
<comment type="caution">
    <text evidence="2">The sequence shown here is derived from an EMBL/GenBank/DDBJ whole genome shotgun (WGS) entry which is preliminary data.</text>
</comment>
<feature type="transmembrane region" description="Helical" evidence="1">
    <location>
        <begin position="337"/>
        <end position="359"/>
    </location>
</feature>
<feature type="transmembrane region" description="Helical" evidence="1">
    <location>
        <begin position="223"/>
        <end position="243"/>
    </location>
</feature>
<name>A0A0L6VRS0_9BASI</name>
<evidence type="ECO:0000313" key="3">
    <source>
        <dbReference type="Proteomes" id="UP000037035"/>
    </source>
</evidence>
<dbReference type="VEuPathDB" id="FungiDB:VP01_1149g1"/>
<organism evidence="2 3">
    <name type="scientific">Puccinia sorghi</name>
    <dbReference type="NCBI Taxonomy" id="27349"/>
    <lineage>
        <taxon>Eukaryota</taxon>
        <taxon>Fungi</taxon>
        <taxon>Dikarya</taxon>
        <taxon>Basidiomycota</taxon>
        <taxon>Pucciniomycotina</taxon>
        <taxon>Pucciniomycetes</taxon>
        <taxon>Pucciniales</taxon>
        <taxon>Pucciniaceae</taxon>
        <taxon>Puccinia</taxon>
    </lineage>
</organism>
<dbReference type="AlphaFoldDB" id="A0A0L6VRS0"/>
<dbReference type="EMBL" id="LAVV01001665">
    <property type="protein sequence ID" value="KNZ63408.1"/>
    <property type="molecule type" value="Genomic_DNA"/>
</dbReference>
<feature type="transmembrane region" description="Helical" evidence="1">
    <location>
        <begin position="183"/>
        <end position="202"/>
    </location>
</feature>
<keyword evidence="3" id="KW-1185">Reference proteome</keyword>
<sequence length="691" mass="77996">MKCDEEDEASHEAVMAPFFARVPCLKSAEPTKLFLPCQLVRSGLNTLKLVYQSCKLVVHSKRITTLLAKGNWKLPNSLIKLEMTGNKPHKANSHMVHYWVNMKTKRSSWACPKVSRTDLKGPPFLPLCLFGQLIPSSSLFSTCHQLFKTVSRIVSLSKVLLSKENPCRNYFLKAPVCQKHPCYPGHSVFSYFFLFIFVYFLLHQKSTKSLENIKTPQKPQKPTIYLFIFLIFIALVARGILFLESRIRDSETFQKASTLNGIIIIQFCSIFSFIEFSFFVPISINKLNNIQFESHPKQSKTTTDHPVIQRSLTSKSSSYSTSVIITYQKATFPANQFFFSILSYLCGWFIIQPLLLTYFSPLLLSLSFWCLKPLKLVKYILPEDPLLFQPEGPVLQGSSSLWTAEPFYCIFFLLIKLYKHSIFLCPVTTLEAQFHKATGLKMGNVCRLPYCNHPMTKALACSRRNVSIKATCNHCLFWGGDPLTGPTRTAQGGTFFTGANIFFQDTMDYNFSTSGTKKKEKMDSPRLQALWDKIWGQKLSYFSLNSVLAFNISSSQPNCTPHSPQNFVLKSNLVCLSLLLLPLLPLACSQSTNSEGFPVPVVFATAPACLLTITQNLKTESLIIFGYNVDKFLVCLNITTTSGFIAIIKFVGMIRTKKKKWGTKTDLNKLCIGSTINSRAKIRPKQIRGGG</sequence>
<keyword evidence="1" id="KW-1133">Transmembrane helix</keyword>
<reference evidence="2 3" key="1">
    <citation type="submission" date="2015-08" db="EMBL/GenBank/DDBJ databases">
        <title>Next Generation Sequencing and Analysis of the Genome of Puccinia sorghi L Schw, the Causal Agent of Maize Common Rust.</title>
        <authorList>
            <person name="Rochi L."/>
            <person name="Burguener G."/>
            <person name="Darino M."/>
            <person name="Turjanski A."/>
            <person name="Kreff E."/>
            <person name="Dieguez M.J."/>
            <person name="Sacco F."/>
        </authorList>
    </citation>
    <scope>NUCLEOTIDE SEQUENCE [LARGE SCALE GENOMIC DNA]</scope>
    <source>
        <strain evidence="2 3">RO10H11247</strain>
    </source>
</reference>